<sequence length="154" mass="18121">DYFIISLNLSQSDFPTFGISSFISSFSFLNSFSIAGFYFVQGVNQSPQPPETLKEAEIVGGKVLRLLPGTLKEIWQEALEIWQIMGEKVKNFWNSYIWPWFQNIWQKILSSFGKEIKERKPAIEKEFKKEKEEMKEEIPKVGKSLWERFKEIIK</sequence>
<proteinExistence type="predicted"/>
<gene>
    <name evidence="1" type="ORF">S06H3_62266</name>
</gene>
<reference evidence="1" key="1">
    <citation type="journal article" date="2014" name="Front. Microbiol.">
        <title>High frequency of phylogenetically diverse reductive dehalogenase-homologous genes in deep subseafloor sedimentary metagenomes.</title>
        <authorList>
            <person name="Kawai M."/>
            <person name="Futagami T."/>
            <person name="Toyoda A."/>
            <person name="Takaki Y."/>
            <person name="Nishi S."/>
            <person name="Hori S."/>
            <person name="Arai W."/>
            <person name="Tsubouchi T."/>
            <person name="Morono Y."/>
            <person name="Uchiyama I."/>
            <person name="Ito T."/>
            <person name="Fujiyama A."/>
            <person name="Inagaki F."/>
            <person name="Takami H."/>
        </authorList>
    </citation>
    <scope>NUCLEOTIDE SEQUENCE</scope>
    <source>
        <strain evidence="1">Expedition CK06-06</strain>
    </source>
</reference>
<name>X1NUQ9_9ZZZZ</name>
<accession>X1NUQ9</accession>
<dbReference type="EMBL" id="BARV01041008">
    <property type="protein sequence ID" value="GAI47348.1"/>
    <property type="molecule type" value="Genomic_DNA"/>
</dbReference>
<protein>
    <submittedName>
        <fullName evidence="1">Uncharacterized protein</fullName>
    </submittedName>
</protein>
<comment type="caution">
    <text evidence="1">The sequence shown here is derived from an EMBL/GenBank/DDBJ whole genome shotgun (WGS) entry which is preliminary data.</text>
</comment>
<dbReference type="AlphaFoldDB" id="X1NUQ9"/>
<evidence type="ECO:0000313" key="1">
    <source>
        <dbReference type="EMBL" id="GAI47348.1"/>
    </source>
</evidence>
<feature type="non-terminal residue" evidence="1">
    <location>
        <position position="1"/>
    </location>
</feature>
<organism evidence="1">
    <name type="scientific">marine sediment metagenome</name>
    <dbReference type="NCBI Taxonomy" id="412755"/>
    <lineage>
        <taxon>unclassified sequences</taxon>
        <taxon>metagenomes</taxon>
        <taxon>ecological metagenomes</taxon>
    </lineage>
</organism>